<comment type="caution">
    <text evidence="1">The sequence shown here is derived from an EMBL/GenBank/DDBJ whole genome shotgun (WGS) entry which is preliminary data.</text>
</comment>
<accession>A0AAW6FSS8</accession>
<evidence type="ECO:0000313" key="1">
    <source>
        <dbReference type="EMBL" id="MDC0828038.1"/>
    </source>
</evidence>
<evidence type="ECO:0000313" key="2">
    <source>
        <dbReference type="Proteomes" id="UP001220658"/>
    </source>
</evidence>
<proteinExistence type="predicted"/>
<dbReference type="Proteomes" id="UP001220658">
    <property type="component" value="Unassembled WGS sequence"/>
</dbReference>
<dbReference type="AlphaFoldDB" id="A0AAW6FSS8"/>
<dbReference type="EMBL" id="JAQNCK010000010">
    <property type="protein sequence ID" value="MDC0828038.1"/>
    <property type="molecule type" value="Genomic_DNA"/>
</dbReference>
<reference evidence="1" key="1">
    <citation type="submission" date="2023-01" db="EMBL/GenBank/DDBJ databases">
        <title>Human gut microbiome strain richness.</title>
        <authorList>
            <person name="Chen-Liaw A."/>
        </authorList>
    </citation>
    <scope>NUCLEOTIDE SEQUENCE</scope>
    <source>
        <strain evidence="1">D55st1_G4_D55t1_190419</strain>
    </source>
</reference>
<gene>
    <name evidence="1" type="ORF">POG00_04865</name>
</gene>
<organism evidence="1 2">
    <name type="scientific">Faecalitalea cylindroides</name>
    <dbReference type="NCBI Taxonomy" id="39483"/>
    <lineage>
        <taxon>Bacteria</taxon>
        <taxon>Bacillati</taxon>
        <taxon>Bacillota</taxon>
        <taxon>Erysipelotrichia</taxon>
        <taxon>Erysipelotrichales</taxon>
        <taxon>Erysipelotrichaceae</taxon>
        <taxon>Faecalitalea</taxon>
    </lineage>
</organism>
<protein>
    <submittedName>
        <fullName evidence="1">Uncharacterized protein</fullName>
    </submittedName>
</protein>
<name>A0AAW6FSS8_9FIRM</name>
<dbReference type="RefSeq" id="WP_195191245.1">
    <property type="nucleotide sequence ID" value="NZ_JADMUL010000013.1"/>
</dbReference>
<sequence>MSEKNNVTDKEKKEMSFENQENVEEVNLDDCNVPIGCPFGLDPAEDMFPNHH</sequence>